<organism evidence="1 2">
    <name type="scientific">Mythimna loreyi</name>
    <dbReference type="NCBI Taxonomy" id="667449"/>
    <lineage>
        <taxon>Eukaryota</taxon>
        <taxon>Metazoa</taxon>
        <taxon>Ecdysozoa</taxon>
        <taxon>Arthropoda</taxon>
        <taxon>Hexapoda</taxon>
        <taxon>Insecta</taxon>
        <taxon>Pterygota</taxon>
        <taxon>Neoptera</taxon>
        <taxon>Endopterygota</taxon>
        <taxon>Lepidoptera</taxon>
        <taxon>Glossata</taxon>
        <taxon>Ditrysia</taxon>
        <taxon>Noctuoidea</taxon>
        <taxon>Noctuidae</taxon>
        <taxon>Noctuinae</taxon>
        <taxon>Hadenini</taxon>
        <taxon>Mythimna</taxon>
    </lineage>
</organism>
<name>A0ACC2QTW8_9NEOP</name>
<dbReference type="Proteomes" id="UP001231649">
    <property type="component" value="Chromosome 15"/>
</dbReference>
<dbReference type="EMBL" id="CM056791">
    <property type="protein sequence ID" value="KAJ8725348.1"/>
    <property type="molecule type" value="Genomic_DNA"/>
</dbReference>
<evidence type="ECO:0000313" key="2">
    <source>
        <dbReference type="Proteomes" id="UP001231649"/>
    </source>
</evidence>
<accession>A0ACC2QTW8</accession>
<protein>
    <submittedName>
        <fullName evidence="1">Uncharacterized protein</fullName>
    </submittedName>
</protein>
<evidence type="ECO:0000313" key="1">
    <source>
        <dbReference type="EMBL" id="KAJ8725348.1"/>
    </source>
</evidence>
<gene>
    <name evidence="1" type="ORF">PYW08_003531</name>
</gene>
<comment type="caution">
    <text evidence="1">The sequence shown here is derived from an EMBL/GenBank/DDBJ whole genome shotgun (WGS) entry which is preliminary data.</text>
</comment>
<proteinExistence type="predicted"/>
<keyword evidence="2" id="KW-1185">Reference proteome</keyword>
<sequence>MERQQCNSLQNFDEPKTEILKKRLLKSANTSVCTNITQNSPQQNVLLNTLRAPISSSMIVSSMQASQSSLPITHNLVTHSIAPVKIHSSNSPYPLHLSTVHVPVQIPGSNSNINVPVQISGPTSTVPLQITPVGLPLQVSGTTSVPVQLPAGETINVPLQIPAANQNIQLPTLPSMPVLQNHNQSLHSSIIQVHMGSNPRSSNMDCSSDMTVTSSSHLQMSDTSISQVKVNNPLPQVHQVTNSSNSAVCAMLQMQNAANSIQIRGAPRQVPHVPQVVYIQTPTGLKPVTSTDVITQASTSGNPPQIIVRRPVTTNSNLHLISNVNTKPNIAPKVSAQNKSSILAPVNTSQPIVIQKPKSNDKMIVPVSIAPGNANKQAIAYLGSMKKPNQKNLSENQSILISNNQSNVNANNQKLFITPMNMPKMQNTKFILPVTLPATMASKGPIINLQIANGQIQNDPQGNITVMRDTIMESQDMPPLQPFGKVVNGKDQPQSPNGEKAFTLSIPGSRAEPTGVQGEYTLTIPETNAAMNDDIYTVSIADEDGGHREKSFTLAIPEKGKSLLNRNMIDRHDVGTVTIAAPAILRRSNSDNSERKIANASMKRRISLCAENLSNKTTRLTLPHKIENIEDPPEADNNDDHRVPSLFCDEKLDKDLEAKHLDSDPEDYKDTKPDTIKERSPHEIYFNKIEDFTKNDIKEGVLEEDPPGLIWHNGVARLQGSTLQFQTNEFGLIDVLDGSDLEEAADSTKYNMPAKQRIDRNKKPNSPEDMYRCECCGCHGMAAEFITPNFCSAACQTEVQKALQKKKDRERVDLVKKKNKIKKLLMRKQLSESDIPSEGKDKVSLKHYDPLPSDQLSEAALLKINEDLIENEKYPWMCGKNGFSWMRYLDICKAKDAPVKLFKNAFPYNRNGFKVGMRLEAIDPQHPSLFCVVSVAEVQGYRMRLHFDGYPDVYDYWVNADSGDIFPPGWSEKNGRSLKPPGNMSASNFSWPLYLKQMRAVAAPRNLFPHVTAAIFKPSCFRTGMKLEAEDRKNDLVCVASISDVLDNRMLINFDSWDEMYDFWVDPTSPYIHPVGWAEENGVPLTPPNYQRKCESFRAPLNVLGANTDTSDIFYKDPDTFSWENYLAETGASPAPPRAFKPRPPQGFKPGMKLEVVDKRVPFLIRVATIIAVKGHQVQVSFDGWPEELACWFDDDSPDLHPVGWCLKTGHPLEPPLTAEELRVVGPCGVGGCRGLGSVRGGAHKHHSAASACPYRAQPPRAPDRLAPPRDSDQVLPRERRVLSKQPKTGSIHTSTPTSETKERPRGRPPKHKRVEEVVKDPASDDDSVSSGGGKRWRSTRSDMRALRTYSRASLAPPGAAPAPLRQRLAAQLAATLAALQLPHDPQAWSQDDVAALVSRIAGSAAGAAAAAARLSGASLLMASRDELVALLRLRLGPAVKVYSAVRQLRANYT</sequence>
<reference evidence="1" key="1">
    <citation type="submission" date="2023-03" db="EMBL/GenBank/DDBJ databases">
        <title>Chromosome-level genomes of two armyworms, Mythimna separata and Mythimna loreyi, provide insights into the biosynthesis and reception of sex pheromones.</title>
        <authorList>
            <person name="Zhao H."/>
        </authorList>
    </citation>
    <scope>NUCLEOTIDE SEQUENCE</scope>
    <source>
        <strain evidence="1">BeijingLab</strain>
    </source>
</reference>